<organism evidence="1">
    <name type="scientific">Erwinia amylovora ATCC BAA-2158</name>
    <dbReference type="NCBI Taxonomy" id="889211"/>
    <lineage>
        <taxon>Bacteria</taxon>
        <taxon>Pseudomonadati</taxon>
        <taxon>Pseudomonadota</taxon>
        <taxon>Gammaproteobacteria</taxon>
        <taxon>Enterobacterales</taxon>
        <taxon>Erwiniaceae</taxon>
        <taxon>Erwinia</taxon>
    </lineage>
</organism>
<dbReference type="EMBL" id="FR719198">
    <property type="protein sequence ID" value="CBX82417.1"/>
    <property type="molecule type" value="Genomic_DNA"/>
</dbReference>
<dbReference type="AlphaFoldDB" id="E5BAB0"/>
<protein>
    <submittedName>
        <fullName evidence="1">Uncharacterized protein</fullName>
    </submittedName>
</protein>
<reference evidence="1" key="1">
    <citation type="journal article" date="2011" name="J. Bacteriol.">
        <title>Genome Sequence of an Erwinia amylovora Strain with Pathogenicity Restricted to Rubus Plants.</title>
        <authorList>
            <person name="Powney R."/>
            <person name="Smits T.H."/>
            <person name="Sawbridge T."/>
            <person name="Frey B."/>
            <person name="Blom J."/>
            <person name="Frey J.E."/>
            <person name="Plummer K.M."/>
            <person name="Beer S.V."/>
            <person name="Luck J."/>
            <person name="Duffy B."/>
            <person name="Rodoni B."/>
        </authorList>
    </citation>
    <scope>NUCLEOTIDE SEQUENCE</scope>
    <source>
        <strain evidence="1">ATCC BAA-2158</strain>
    </source>
</reference>
<evidence type="ECO:0000313" key="1">
    <source>
        <dbReference type="EMBL" id="CBX82417.1"/>
    </source>
</evidence>
<gene>
    <name evidence="1" type="ORF">EAIL5_3597</name>
</gene>
<name>E5BAB0_ERWAM</name>
<sequence>MVMGDPAAALPGSCARFPLTNQPCHVATIPKVMELAFTAATLAARELKTEAQ</sequence>
<proteinExistence type="predicted"/>
<accession>E5BAB0</accession>